<keyword evidence="2" id="KW-0547">Nucleotide-binding</keyword>
<dbReference type="InterPro" id="IPR007421">
    <property type="entry name" value="Schlafen_AlbA_2_dom"/>
</dbReference>
<dbReference type="Pfam" id="PF04326">
    <property type="entry name" value="SLFN_AlbA_2"/>
    <property type="match status" value="1"/>
</dbReference>
<dbReference type="GO" id="GO:0005524">
    <property type="term" value="F:ATP binding"/>
    <property type="evidence" value="ECO:0007669"/>
    <property type="project" value="UniProtKB-KW"/>
</dbReference>
<dbReference type="AlphaFoldDB" id="A0AAJ2UEW9"/>
<dbReference type="InterPro" id="IPR038461">
    <property type="entry name" value="Schlafen_AlbA_2_dom_sf"/>
</dbReference>
<protein>
    <submittedName>
        <fullName evidence="2">ATP-binding protein</fullName>
    </submittedName>
</protein>
<proteinExistence type="predicted"/>
<reference evidence="2" key="1">
    <citation type="submission" date="2023-10" db="EMBL/GenBank/DDBJ databases">
        <title>Genome sequences of Mycoplasma ovipneumoniae isolated from goats.</title>
        <authorList>
            <person name="Spergser J."/>
        </authorList>
    </citation>
    <scope>NUCLEOTIDE SEQUENCE</scope>
    <source>
        <strain evidence="2">GL19</strain>
    </source>
</reference>
<organism evidence="2 3">
    <name type="scientific">Mesomycoplasma ovipneumoniae</name>
    <dbReference type="NCBI Taxonomy" id="29562"/>
    <lineage>
        <taxon>Bacteria</taxon>
        <taxon>Bacillati</taxon>
        <taxon>Mycoplasmatota</taxon>
        <taxon>Mycoplasmoidales</taxon>
        <taxon>Metamycoplasmataceae</taxon>
        <taxon>Mesomycoplasma</taxon>
    </lineage>
</organism>
<accession>A0AAJ2UEW9</accession>
<evidence type="ECO:0000259" key="1">
    <source>
        <dbReference type="Pfam" id="PF04326"/>
    </source>
</evidence>
<gene>
    <name evidence="2" type="ORF">R7U65_02975</name>
</gene>
<dbReference type="RefSeq" id="WP_318045579.1">
    <property type="nucleotide sequence ID" value="NZ_JAWPFG010000013.1"/>
</dbReference>
<sequence length="254" mass="29884">MAKFDIDIHYIKTGLEYIGYIVKNVEEGWNNANFYKILFSNSGAIVTIFCTNKKDNSKVEGKITSDESTKLKEIVEDLKHKKNYYHNEINKKIVDLINLKKEDDFFDYKSEFYKKDKDGLYRRELLHDILCMSNNIQNRDAYLIFGVQDDGKVIGINEDLRSNDILNFIHNINFAGDHVPQIEVLNLYYKYLKIGVIICKTSKNIPFFLSKKYMGIYPNQIFTRVGDTNTPINENAKYDSIEKLWKLHFKQEEK</sequence>
<keyword evidence="2" id="KW-0067">ATP-binding</keyword>
<evidence type="ECO:0000313" key="2">
    <source>
        <dbReference type="EMBL" id="MDW2906562.1"/>
    </source>
</evidence>
<evidence type="ECO:0000313" key="3">
    <source>
        <dbReference type="Proteomes" id="UP001282363"/>
    </source>
</evidence>
<dbReference type="EMBL" id="JAWPFH010000012">
    <property type="protein sequence ID" value="MDW2906562.1"/>
    <property type="molecule type" value="Genomic_DNA"/>
</dbReference>
<name>A0AAJ2UEW9_9BACT</name>
<comment type="caution">
    <text evidence="2">The sequence shown here is derived from an EMBL/GenBank/DDBJ whole genome shotgun (WGS) entry which is preliminary data.</text>
</comment>
<feature type="domain" description="Schlafen AlbA-2" evidence="1">
    <location>
        <begin position="102"/>
        <end position="233"/>
    </location>
</feature>
<dbReference type="Proteomes" id="UP001282363">
    <property type="component" value="Unassembled WGS sequence"/>
</dbReference>
<dbReference type="Gene3D" id="3.30.950.30">
    <property type="entry name" value="Schlafen, AAA domain"/>
    <property type="match status" value="1"/>
</dbReference>